<dbReference type="InterPro" id="IPR001789">
    <property type="entry name" value="Sig_transdc_resp-reg_receiver"/>
</dbReference>
<dbReference type="Pfam" id="PF00196">
    <property type="entry name" value="GerE"/>
    <property type="match status" value="1"/>
</dbReference>
<keyword evidence="3" id="KW-0804">Transcription</keyword>
<proteinExistence type="predicted"/>
<sequence>MLKSVRTLLGDTMNASEDVHIIDDDSSIRRVLANTLSSVKIKSHAYGTAAEFLESGPHIGGCVIMDVRLPDMDGICLVETLRKQNFDLPILVVTGYADIDLAVRAMKAGAVDFLAKPFSNDTFLEKVGNCLAIERARARIHTRRRNAAERLSSLSGRESQVLRLVIGGKQNKCIAWDLGISIKTVEVHRAHIMEKTGAATIVDLARMWEIAGMGAADEDAAMPLSLALGA</sequence>
<dbReference type="InterPro" id="IPR000792">
    <property type="entry name" value="Tscrpt_reg_LuxR_C"/>
</dbReference>
<dbReference type="Gene3D" id="3.40.50.2300">
    <property type="match status" value="1"/>
</dbReference>
<dbReference type="PROSITE" id="PS00622">
    <property type="entry name" value="HTH_LUXR_1"/>
    <property type="match status" value="1"/>
</dbReference>
<dbReference type="PRINTS" id="PR00038">
    <property type="entry name" value="HTHLUXR"/>
</dbReference>
<dbReference type="OrthoDB" id="9782655at2"/>
<evidence type="ECO:0000256" key="4">
    <source>
        <dbReference type="PROSITE-ProRule" id="PRU00169"/>
    </source>
</evidence>
<keyword evidence="2 7" id="KW-0238">DNA-binding</keyword>
<name>A0A9W7NJS4_9PROT</name>
<keyword evidence="8" id="KW-1185">Reference proteome</keyword>
<dbReference type="GO" id="GO:0006355">
    <property type="term" value="P:regulation of DNA-templated transcription"/>
    <property type="evidence" value="ECO:0007669"/>
    <property type="project" value="InterPro"/>
</dbReference>
<feature type="modified residue" description="4-aspartylphosphate" evidence="4">
    <location>
        <position position="66"/>
    </location>
</feature>
<dbReference type="SUPFAM" id="SSF52172">
    <property type="entry name" value="CheY-like"/>
    <property type="match status" value="1"/>
</dbReference>
<dbReference type="InterPro" id="IPR011006">
    <property type="entry name" value="CheY-like_superfamily"/>
</dbReference>
<dbReference type="InterPro" id="IPR036388">
    <property type="entry name" value="WH-like_DNA-bd_sf"/>
</dbReference>
<evidence type="ECO:0000259" key="6">
    <source>
        <dbReference type="PROSITE" id="PS50110"/>
    </source>
</evidence>
<dbReference type="PROSITE" id="PS50043">
    <property type="entry name" value="HTH_LUXR_2"/>
    <property type="match status" value="1"/>
</dbReference>
<dbReference type="GO" id="GO:0000160">
    <property type="term" value="P:phosphorelay signal transduction system"/>
    <property type="evidence" value="ECO:0007669"/>
    <property type="project" value="InterPro"/>
</dbReference>
<dbReference type="AlphaFoldDB" id="A0A9W7NJS4"/>
<dbReference type="Pfam" id="PF00072">
    <property type="entry name" value="Response_reg"/>
    <property type="match status" value="1"/>
</dbReference>
<dbReference type="CDD" id="cd06170">
    <property type="entry name" value="LuxR_C_like"/>
    <property type="match status" value="1"/>
</dbReference>
<dbReference type="PROSITE" id="PS50110">
    <property type="entry name" value="RESPONSE_REGULATORY"/>
    <property type="match status" value="1"/>
</dbReference>
<dbReference type="GO" id="GO:0003677">
    <property type="term" value="F:DNA binding"/>
    <property type="evidence" value="ECO:0007669"/>
    <property type="project" value="UniProtKB-KW"/>
</dbReference>
<evidence type="ECO:0000313" key="8">
    <source>
        <dbReference type="Proteomes" id="UP000480854"/>
    </source>
</evidence>
<evidence type="ECO:0000256" key="1">
    <source>
        <dbReference type="ARBA" id="ARBA00023015"/>
    </source>
</evidence>
<dbReference type="SUPFAM" id="SSF46894">
    <property type="entry name" value="C-terminal effector domain of the bipartite response regulators"/>
    <property type="match status" value="1"/>
</dbReference>
<dbReference type="Gene3D" id="1.10.10.10">
    <property type="entry name" value="Winged helix-like DNA-binding domain superfamily/Winged helix DNA-binding domain"/>
    <property type="match status" value="1"/>
</dbReference>
<evidence type="ECO:0000256" key="3">
    <source>
        <dbReference type="ARBA" id="ARBA00023163"/>
    </source>
</evidence>
<dbReference type="SMART" id="SM00448">
    <property type="entry name" value="REC"/>
    <property type="match status" value="1"/>
</dbReference>
<evidence type="ECO:0000256" key="2">
    <source>
        <dbReference type="ARBA" id="ARBA00023125"/>
    </source>
</evidence>
<comment type="caution">
    <text evidence="7">The sequence shown here is derived from an EMBL/GenBank/DDBJ whole genome shotgun (WGS) entry which is preliminary data.</text>
</comment>
<keyword evidence="1" id="KW-0805">Transcription regulation</keyword>
<evidence type="ECO:0000313" key="7">
    <source>
        <dbReference type="EMBL" id="KAA0680746.1"/>
    </source>
</evidence>
<keyword evidence="4" id="KW-0597">Phosphoprotein</keyword>
<gene>
    <name evidence="7" type="ORF">DS843_12995</name>
</gene>
<dbReference type="SMART" id="SM00421">
    <property type="entry name" value="HTH_LUXR"/>
    <property type="match status" value="1"/>
</dbReference>
<dbReference type="EMBL" id="QOKW01000008">
    <property type="protein sequence ID" value="KAA0680746.1"/>
    <property type="molecule type" value="Genomic_DNA"/>
</dbReference>
<dbReference type="InterPro" id="IPR016032">
    <property type="entry name" value="Sig_transdc_resp-reg_C-effctor"/>
</dbReference>
<feature type="domain" description="Response regulatory" evidence="6">
    <location>
        <begin position="18"/>
        <end position="131"/>
    </location>
</feature>
<evidence type="ECO:0000259" key="5">
    <source>
        <dbReference type="PROSITE" id="PS50043"/>
    </source>
</evidence>
<dbReference type="Proteomes" id="UP000480854">
    <property type="component" value="Unassembled WGS sequence"/>
</dbReference>
<dbReference type="PANTHER" id="PTHR44688:SF16">
    <property type="entry name" value="DNA-BINDING TRANSCRIPTIONAL ACTIVATOR DEVR_DOSR"/>
    <property type="match status" value="1"/>
</dbReference>
<protein>
    <submittedName>
        <fullName evidence="7">DNA-binding response regulator</fullName>
    </submittedName>
</protein>
<organism evidence="7 8">
    <name type="scientific">Roseomonas genomospecies 6</name>
    <dbReference type="NCBI Taxonomy" id="214106"/>
    <lineage>
        <taxon>Bacteria</taxon>
        <taxon>Pseudomonadati</taxon>
        <taxon>Pseudomonadota</taxon>
        <taxon>Alphaproteobacteria</taxon>
        <taxon>Acetobacterales</taxon>
        <taxon>Roseomonadaceae</taxon>
        <taxon>Roseomonas</taxon>
    </lineage>
</organism>
<dbReference type="PANTHER" id="PTHR44688">
    <property type="entry name" value="DNA-BINDING TRANSCRIPTIONAL ACTIVATOR DEVR_DOSR"/>
    <property type="match status" value="1"/>
</dbReference>
<feature type="domain" description="HTH luxR-type" evidence="5">
    <location>
        <begin position="147"/>
        <end position="212"/>
    </location>
</feature>
<reference evidence="7 8" key="1">
    <citation type="submission" date="2018-07" db="EMBL/GenBank/DDBJ databases">
        <title>Genome sequence of Azospirillum sp. ATCC 49961.</title>
        <authorList>
            <person name="Sant'Anna F.H."/>
            <person name="Baldani J.I."/>
            <person name="Zilli J.E."/>
            <person name="Reis V.M."/>
            <person name="Hartmann A."/>
            <person name="Cruz L."/>
            <person name="de Souza E.M."/>
            <person name="de Oliveira Pedrosa F."/>
            <person name="Passaglia L.M.P."/>
        </authorList>
    </citation>
    <scope>NUCLEOTIDE SEQUENCE [LARGE SCALE GENOMIC DNA]</scope>
    <source>
        <strain evidence="7 8">ATCC 49961</strain>
    </source>
</reference>
<accession>A0A9W7NJS4</accession>